<accession>A0A4P9CAL7</accession>
<dbReference type="SFLD" id="SFLDS00003">
    <property type="entry name" value="Haloacid_Dehalogenase"/>
    <property type="match status" value="1"/>
</dbReference>
<dbReference type="GO" id="GO:0006281">
    <property type="term" value="P:DNA repair"/>
    <property type="evidence" value="ECO:0007669"/>
    <property type="project" value="TreeGrafter"/>
</dbReference>
<keyword evidence="3" id="KW-0460">Magnesium</keyword>
<dbReference type="GO" id="GO:0046872">
    <property type="term" value="F:metal ion binding"/>
    <property type="evidence" value="ECO:0007669"/>
    <property type="project" value="UniProtKB-KW"/>
</dbReference>
<keyword evidence="4" id="KW-0119">Carbohydrate metabolism</keyword>
<organism evidence="5 6">
    <name type="scientific">Eubacterium maltosivorans</name>
    <dbReference type="NCBI Taxonomy" id="2041044"/>
    <lineage>
        <taxon>Bacteria</taxon>
        <taxon>Bacillati</taxon>
        <taxon>Bacillota</taxon>
        <taxon>Clostridia</taxon>
        <taxon>Eubacteriales</taxon>
        <taxon>Eubacteriaceae</taxon>
        <taxon>Eubacterium</taxon>
    </lineage>
</organism>
<dbReference type="RefSeq" id="WP_096919171.1">
    <property type="nucleotide sequence ID" value="NZ_CP029487.1"/>
</dbReference>
<dbReference type="SFLD" id="SFLDG01129">
    <property type="entry name" value="C1.5:_HAD__Beta-PGM__Phosphata"/>
    <property type="match status" value="1"/>
</dbReference>
<dbReference type="AlphaFoldDB" id="A0A4P9CAL7"/>
<dbReference type="InterPro" id="IPR041492">
    <property type="entry name" value="HAD_2"/>
</dbReference>
<dbReference type="EMBL" id="CP029487">
    <property type="protein sequence ID" value="QCT72648.1"/>
    <property type="molecule type" value="Genomic_DNA"/>
</dbReference>
<dbReference type="InterPro" id="IPR006439">
    <property type="entry name" value="HAD-SF_hydro_IA"/>
</dbReference>
<dbReference type="InterPro" id="IPR023214">
    <property type="entry name" value="HAD_sf"/>
</dbReference>
<keyword evidence="2" id="KW-0378">Hydrolase</keyword>
<evidence type="ECO:0000256" key="2">
    <source>
        <dbReference type="ARBA" id="ARBA00022801"/>
    </source>
</evidence>
<dbReference type="InterPro" id="IPR036412">
    <property type="entry name" value="HAD-like_sf"/>
</dbReference>
<reference evidence="5 6" key="1">
    <citation type="submission" date="2018-05" db="EMBL/GenBank/DDBJ databases">
        <title>Genome comparison of Eubacterium sp.</title>
        <authorList>
            <person name="Feng Y."/>
            <person name="Sanchez-Andrea I."/>
            <person name="Stams A.J.M."/>
            <person name="De Vos W.M."/>
        </authorList>
    </citation>
    <scope>NUCLEOTIDE SEQUENCE [LARGE SCALE GENOMIC DNA]</scope>
    <source>
        <strain evidence="5 6">YI</strain>
    </source>
</reference>
<dbReference type="Gene3D" id="1.10.150.240">
    <property type="entry name" value="Putative phosphatase, domain 2"/>
    <property type="match status" value="1"/>
</dbReference>
<evidence type="ECO:0000256" key="4">
    <source>
        <dbReference type="ARBA" id="ARBA00023277"/>
    </source>
</evidence>
<evidence type="ECO:0000256" key="1">
    <source>
        <dbReference type="ARBA" id="ARBA00022723"/>
    </source>
</evidence>
<dbReference type="InterPro" id="IPR050155">
    <property type="entry name" value="HAD-like_hydrolase_sf"/>
</dbReference>
<dbReference type="Proteomes" id="UP000218387">
    <property type="component" value="Chromosome"/>
</dbReference>
<name>A0A4P9CAL7_EUBML</name>
<dbReference type="GO" id="GO:0008967">
    <property type="term" value="F:phosphoglycolate phosphatase activity"/>
    <property type="evidence" value="ECO:0007669"/>
    <property type="project" value="TreeGrafter"/>
</dbReference>
<protein>
    <submittedName>
        <fullName evidence="5">Phosphoglycolate phosphatase</fullName>
    </submittedName>
</protein>
<evidence type="ECO:0000313" key="5">
    <source>
        <dbReference type="EMBL" id="QCT72648.1"/>
    </source>
</evidence>
<dbReference type="PANTHER" id="PTHR43434:SF23">
    <property type="entry name" value="PHOSPHOGLYCOLATE PHOSPHATASE"/>
    <property type="match status" value="1"/>
</dbReference>
<dbReference type="NCBIfam" id="TIGR01549">
    <property type="entry name" value="HAD-SF-IA-v1"/>
    <property type="match status" value="1"/>
</dbReference>
<gene>
    <name evidence="5" type="ORF">CPZ25_015365</name>
</gene>
<dbReference type="InterPro" id="IPR023198">
    <property type="entry name" value="PGP-like_dom2"/>
</dbReference>
<dbReference type="SFLD" id="SFLDG01135">
    <property type="entry name" value="C1.5.6:_HAD__Beta-PGM__Phospha"/>
    <property type="match status" value="1"/>
</dbReference>
<evidence type="ECO:0000313" key="6">
    <source>
        <dbReference type="Proteomes" id="UP000218387"/>
    </source>
</evidence>
<keyword evidence="1" id="KW-0479">Metal-binding</keyword>
<dbReference type="Pfam" id="PF13419">
    <property type="entry name" value="HAD_2"/>
    <property type="match status" value="1"/>
</dbReference>
<dbReference type="SUPFAM" id="SSF56784">
    <property type="entry name" value="HAD-like"/>
    <property type="match status" value="1"/>
</dbReference>
<sequence length="248" mass="27995">MTTAKELFKPRYSGIIFDLDGTLINSLEDLVDACNQVMLHYGLELKSYQEGKKLIGRGLRNLIKRAVTPEMAKNEALVDEAVALMKDEYAKRYTHKTVAYDGIKDLLRYLHVHKIPFAVCTNKPDGAAKTIVDALFDISEFVDVVGQNDNKPRKPDPTQTLEVAAKMGVAPGDCIYMGDSSVDYETAKNAGMLPVLCTWGFTDPEKLMQYDDAIWIKNPLRAIDALKYGDQMYEIFNEKKQDELKEEE</sequence>
<dbReference type="Gene3D" id="3.40.50.1000">
    <property type="entry name" value="HAD superfamily/HAD-like"/>
    <property type="match status" value="1"/>
</dbReference>
<keyword evidence="6" id="KW-1185">Reference proteome</keyword>
<dbReference type="PANTHER" id="PTHR43434">
    <property type="entry name" value="PHOSPHOGLYCOLATE PHOSPHATASE"/>
    <property type="match status" value="1"/>
</dbReference>
<evidence type="ECO:0000256" key="3">
    <source>
        <dbReference type="ARBA" id="ARBA00022842"/>
    </source>
</evidence>
<dbReference type="KEGG" id="emt:CPZ25_015365"/>
<proteinExistence type="predicted"/>
<dbReference type="GO" id="GO:0005829">
    <property type="term" value="C:cytosol"/>
    <property type="evidence" value="ECO:0007669"/>
    <property type="project" value="TreeGrafter"/>
</dbReference>